<comment type="subcellular location">
    <subcellularLocation>
        <location evidence="3">Endoplasmic reticulum lumen</location>
    </subcellularLocation>
</comment>
<dbReference type="CDD" id="cd02995">
    <property type="entry name" value="PDI_a_PDI_a'_C"/>
    <property type="match status" value="1"/>
</dbReference>
<dbReference type="Pfam" id="PF00085">
    <property type="entry name" value="Thioredoxin"/>
    <property type="match status" value="2"/>
</dbReference>
<gene>
    <name evidence="18" type="primary">PDI1_1</name>
    <name evidence="18" type="ORF">LPJ64_003573</name>
</gene>
<feature type="chain" id="PRO_5041017151" description="Protein disulfide-isomerase" evidence="15">
    <location>
        <begin position="25"/>
        <end position="561"/>
    </location>
</feature>
<dbReference type="GO" id="GO:0003756">
    <property type="term" value="F:protein disulfide isomerase activity"/>
    <property type="evidence" value="ECO:0007669"/>
    <property type="project" value="UniProtKB-EC"/>
</dbReference>
<dbReference type="InterPro" id="IPR017937">
    <property type="entry name" value="Thioredoxin_CS"/>
</dbReference>
<dbReference type="InterPro" id="IPR013766">
    <property type="entry name" value="Thioredoxin_domain"/>
</dbReference>
<dbReference type="CDD" id="cd02981">
    <property type="entry name" value="PDI_b_family"/>
    <property type="match status" value="1"/>
</dbReference>
<dbReference type="GO" id="GO:0034976">
    <property type="term" value="P:response to endoplasmic reticulum stress"/>
    <property type="evidence" value="ECO:0007669"/>
    <property type="project" value="TreeGrafter"/>
</dbReference>
<dbReference type="NCBIfam" id="TIGR01130">
    <property type="entry name" value="ER_PDI_fam"/>
    <property type="match status" value="1"/>
</dbReference>
<comment type="caution">
    <text evidence="18">The sequence shown here is derived from an EMBL/GenBank/DDBJ whole genome shotgun (WGS) entry which is preliminary data.</text>
</comment>
<evidence type="ECO:0000256" key="3">
    <source>
        <dbReference type="ARBA" id="ARBA00004319"/>
    </source>
</evidence>
<evidence type="ECO:0000256" key="1">
    <source>
        <dbReference type="ARBA" id="ARBA00001182"/>
    </source>
</evidence>
<feature type="compositionally biased region" description="Basic and acidic residues" evidence="16">
    <location>
        <begin position="502"/>
        <end position="511"/>
    </location>
</feature>
<dbReference type="InterPro" id="IPR036249">
    <property type="entry name" value="Thioredoxin-like_sf"/>
</dbReference>
<keyword evidence="7" id="KW-0677">Repeat</keyword>
<dbReference type="CDD" id="cd02982">
    <property type="entry name" value="PDI_b'_family"/>
    <property type="match status" value="1"/>
</dbReference>
<dbReference type="PROSITE" id="PS00194">
    <property type="entry name" value="THIOREDOXIN_1"/>
    <property type="match status" value="2"/>
</dbReference>
<feature type="disulfide bond" description="Redox-active" evidence="13">
    <location>
        <begin position="394"/>
        <end position="397"/>
    </location>
</feature>
<evidence type="ECO:0000256" key="8">
    <source>
        <dbReference type="ARBA" id="ARBA00022824"/>
    </source>
</evidence>
<dbReference type="PANTHER" id="PTHR18929:SF132">
    <property type="entry name" value="PROTEIN DISULFIDE-ISOMERASE A3"/>
    <property type="match status" value="1"/>
</dbReference>
<protein>
    <recommendedName>
        <fullName evidence="12 15">Protein disulfide-isomerase</fullName>
        <ecNumber evidence="5 15">5.3.4.1</ecNumber>
    </recommendedName>
</protein>
<evidence type="ECO:0000256" key="11">
    <source>
        <dbReference type="ARBA" id="ARBA00023284"/>
    </source>
</evidence>
<comment type="catalytic activity">
    <reaction evidence="1 15">
        <text>Catalyzes the rearrangement of -S-S- bonds in proteins.</text>
        <dbReference type="EC" id="5.3.4.1"/>
    </reaction>
</comment>
<dbReference type="PRINTS" id="PR00421">
    <property type="entry name" value="THIOREDOXIN"/>
</dbReference>
<feature type="compositionally biased region" description="Acidic residues" evidence="16">
    <location>
        <begin position="535"/>
        <end position="547"/>
    </location>
</feature>
<dbReference type="EC" id="5.3.4.1" evidence="5 15"/>
<evidence type="ECO:0000313" key="18">
    <source>
        <dbReference type="EMBL" id="KAJ1644771.1"/>
    </source>
</evidence>
<evidence type="ECO:0000256" key="13">
    <source>
        <dbReference type="PIRSR" id="PIRSR605792-51"/>
    </source>
</evidence>
<evidence type="ECO:0000256" key="6">
    <source>
        <dbReference type="ARBA" id="ARBA00022729"/>
    </source>
</evidence>
<dbReference type="Gene3D" id="3.40.30.10">
    <property type="entry name" value="Glutaredoxin"/>
    <property type="match status" value="4"/>
</dbReference>
<dbReference type="InterPro" id="IPR005788">
    <property type="entry name" value="PDI_thioredoxin-like_dom"/>
</dbReference>
<comment type="function">
    <text evidence="2">Participates in the folding of proteins containing disulfide bonds, may be involved in glycosylation, prolyl hydroxylation and triglyceride transfer.</text>
</comment>
<sequence length="561" mass="62687">MKVSAARFMLSTIAALAVTGLVSGASDEASDSDVKVLNTENFKEWTDAQEIALVEFYAPWCGHCKALAPEYEKAAAALKEESISLAKVDCTEAQALCEEMQIPGFPTLKVVKSGDFATYNGTRKEAGIISYMRKQRLPPLSELSSDNFNKFSVSDRVVIIGYVDDVSSPEYAELESLAKEMRDEFTFGVVTDKELAADHGVAKNGVVIFKTFDDGKDIYEGPITADALRSFVKASSVPILDEISGENYSMYAQTGLPFGFAFFDSDESRKALEEQLYPVAKQYKGVISFVLIDANKYSSQADHLNLKHEWPAFAIQNQTSMAKYPFPQDKEITEQDIEDFVKDFIDNKIEPSYKSEPVPESNDGDVFVMVSKQFNEVVFDKSKDVLLEFYAPWCGHCKRLVPIYDQLGAILKGSENLVIAKMDAIANDIPSGAPELQIQGFPTIVLIRAEDNTIVEYHGNRSIESFIEFLEENAANKITYDKAALAGDDDEEEEEDNVEQVVVKKDKKEEAKDDAEVDEEIKVDEQEEEEKKAEEEVEYEDMSDVDDEVKSKKDEDGHDEL</sequence>
<proteinExistence type="inferred from homology"/>
<dbReference type="FunFam" id="3.40.30.10:FF:000139">
    <property type="entry name" value="Protein disulfide-isomerase"/>
    <property type="match status" value="1"/>
</dbReference>
<feature type="domain" description="Thioredoxin" evidence="17">
    <location>
        <begin position="23"/>
        <end position="237"/>
    </location>
</feature>
<feature type="signal peptide" evidence="15">
    <location>
        <begin position="1"/>
        <end position="24"/>
    </location>
</feature>
<dbReference type="NCBIfam" id="TIGR01126">
    <property type="entry name" value="pdi_dom"/>
    <property type="match status" value="1"/>
</dbReference>
<evidence type="ECO:0000256" key="2">
    <source>
        <dbReference type="ARBA" id="ARBA00002692"/>
    </source>
</evidence>
<keyword evidence="8" id="KW-0256">Endoplasmic reticulum</keyword>
<evidence type="ECO:0000256" key="4">
    <source>
        <dbReference type="ARBA" id="ARBA00006347"/>
    </source>
</evidence>
<dbReference type="Pfam" id="PF13848">
    <property type="entry name" value="Thioredoxin_6"/>
    <property type="match status" value="1"/>
</dbReference>
<dbReference type="FunFam" id="3.40.30.10:FF:000185">
    <property type="entry name" value="Protein disulfide-isomerase"/>
    <property type="match status" value="1"/>
</dbReference>
<accession>A0A9W7XJZ6</accession>
<dbReference type="EMBL" id="JANBOH010000143">
    <property type="protein sequence ID" value="KAJ1644771.1"/>
    <property type="molecule type" value="Genomic_DNA"/>
</dbReference>
<feature type="region of interest" description="Disordered" evidence="16">
    <location>
        <begin position="486"/>
        <end position="561"/>
    </location>
</feature>
<evidence type="ECO:0000256" key="5">
    <source>
        <dbReference type="ARBA" id="ARBA00012723"/>
    </source>
</evidence>
<keyword evidence="6 15" id="KW-0732">Signal</keyword>
<feature type="disulfide bond" description="Redox-active" evidence="13">
    <location>
        <begin position="61"/>
        <end position="64"/>
    </location>
</feature>
<evidence type="ECO:0000256" key="16">
    <source>
        <dbReference type="SAM" id="MobiDB-lite"/>
    </source>
</evidence>
<dbReference type="CDD" id="cd02961">
    <property type="entry name" value="PDI_a_family"/>
    <property type="match status" value="1"/>
</dbReference>
<feature type="compositionally biased region" description="Acidic residues" evidence="16">
    <location>
        <begin position="487"/>
        <end position="498"/>
    </location>
</feature>
<evidence type="ECO:0000256" key="7">
    <source>
        <dbReference type="ARBA" id="ARBA00022737"/>
    </source>
</evidence>
<dbReference type="SUPFAM" id="SSF52833">
    <property type="entry name" value="Thioredoxin-like"/>
    <property type="match status" value="4"/>
</dbReference>
<feature type="compositionally biased region" description="Basic and acidic residues" evidence="16">
    <location>
        <begin position="548"/>
        <end position="561"/>
    </location>
</feature>
<reference evidence="18" key="1">
    <citation type="submission" date="2022-07" db="EMBL/GenBank/DDBJ databases">
        <title>Phylogenomic reconstructions and comparative analyses of Kickxellomycotina fungi.</title>
        <authorList>
            <person name="Reynolds N.K."/>
            <person name="Stajich J.E."/>
            <person name="Barry K."/>
            <person name="Grigoriev I.V."/>
            <person name="Crous P."/>
            <person name="Smith M.E."/>
        </authorList>
    </citation>
    <scope>NUCLEOTIDE SEQUENCE</scope>
    <source>
        <strain evidence="18">NBRC 105413</strain>
    </source>
</reference>
<comment type="similarity">
    <text evidence="4 14">Belongs to the protein disulfide isomerase family.</text>
</comment>
<dbReference type="FunFam" id="3.40.30.10:FF:000017">
    <property type="entry name" value="Protein disulfide-isomerase A4"/>
    <property type="match status" value="1"/>
</dbReference>
<evidence type="ECO:0000256" key="15">
    <source>
        <dbReference type="RuleBase" id="RU361130"/>
    </source>
</evidence>
<keyword evidence="9 13" id="KW-1015">Disulfide bond</keyword>
<evidence type="ECO:0000256" key="14">
    <source>
        <dbReference type="RuleBase" id="RU004208"/>
    </source>
</evidence>
<keyword evidence="11 13" id="KW-0676">Redox-active center</keyword>
<dbReference type="Proteomes" id="UP001145021">
    <property type="component" value="Unassembled WGS sequence"/>
</dbReference>
<organism evidence="18 19">
    <name type="scientific">Coemansia asiatica</name>
    <dbReference type="NCBI Taxonomy" id="1052880"/>
    <lineage>
        <taxon>Eukaryota</taxon>
        <taxon>Fungi</taxon>
        <taxon>Fungi incertae sedis</taxon>
        <taxon>Zoopagomycota</taxon>
        <taxon>Kickxellomycotina</taxon>
        <taxon>Kickxellomycetes</taxon>
        <taxon>Kickxellales</taxon>
        <taxon>Kickxellaceae</taxon>
        <taxon>Coemansia</taxon>
    </lineage>
</organism>
<keyword evidence="10 15" id="KW-0413">Isomerase</keyword>
<dbReference type="GO" id="GO:0005788">
    <property type="term" value="C:endoplasmic reticulum lumen"/>
    <property type="evidence" value="ECO:0007669"/>
    <property type="project" value="UniProtKB-SubCell"/>
</dbReference>
<evidence type="ECO:0000313" key="19">
    <source>
        <dbReference type="Proteomes" id="UP001145021"/>
    </source>
</evidence>
<keyword evidence="19" id="KW-1185">Reference proteome</keyword>
<name>A0A9W7XJZ6_9FUNG</name>
<evidence type="ECO:0000256" key="10">
    <source>
        <dbReference type="ARBA" id="ARBA00023235"/>
    </source>
</evidence>
<dbReference type="AlphaFoldDB" id="A0A9W7XJZ6"/>
<evidence type="ECO:0000256" key="12">
    <source>
        <dbReference type="ARBA" id="ARBA00039846"/>
    </source>
</evidence>
<dbReference type="GO" id="GO:0006457">
    <property type="term" value="P:protein folding"/>
    <property type="evidence" value="ECO:0007669"/>
    <property type="project" value="TreeGrafter"/>
</dbReference>
<feature type="domain" description="Thioredoxin" evidence="17">
    <location>
        <begin position="344"/>
        <end position="475"/>
    </location>
</feature>
<dbReference type="InterPro" id="IPR005792">
    <property type="entry name" value="Prot_disulphide_isomerase"/>
</dbReference>
<feature type="compositionally biased region" description="Acidic residues" evidence="16">
    <location>
        <begin position="512"/>
        <end position="528"/>
    </location>
</feature>
<evidence type="ECO:0000259" key="17">
    <source>
        <dbReference type="PROSITE" id="PS51352"/>
    </source>
</evidence>
<dbReference type="PROSITE" id="PS51352">
    <property type="entry name" value="THIOREDOXIN_2"/>
    <property type="match status" value="2"/>
</dbReference>
<dbReference type="PANTHER" id="PTHR18929">
    <property type="entry name" value="PROTEIN DISULFIDE ISOMERASE"/>
    <property type="match status" value="1"/>
</dbReference>
<evidence type="ECO:0000256" key="9">
    <source>
        <dbReference type="ARBA" id="ARBA00023157"/>
    </source>
</evidence>